<feature type="domain" description="DprA winged helix" evidence="4">
    <location>
        <begin position="446"/>
        <end position="500"/>
    </location>
</feature>
<accession>A0ABY1ECW2</accession>
<dbReference type="InterPro" id="IPR057666">
    <property type="entry name" value="DrpA_SLOG"/>
</dbReference>
<dbReference type="RefSeq" id="WP_241994634.1">
    <property type="nucleotide sequence ID" value="NZ_BKAC01000005.1"/>
</dbReference>
<evidence type="ECO:0000259" key="3">
    <source>
        <dbReference type="Pfam" id="PF02481"/>
    </source>
</evidence>
<feature type="region of interest" description="Disordered" evidence="2">
    <location>
        <begin position="53"/>
        <end position="81"/>
    </location>
</feature>
<protein>
    <submittedName>
        <fullName evidence="5">DNA processing protein</fullName>
    </submittedName>
</protein>
<evidence type="ECO:0000259" key="4">
    <source>
        <dbReference type="Pfam" id="PF17782"/>
    </source>
</evidence>
<gene>
    <name evidence="5" type="ORF">SAMN05216274_10621</name>
</gene>
<dbReference type="InterPro" id="IPR003488">
    <property type="entry name" value="DprA"/>
</dbReference>
<dbReference type="EMBL" id="FOPW01000006">
    <property type="protein sequence ID" value="SFH47322.1"/>
    <property type="molecule type" value="Genomic_DNA"/>
</dbReference>
<dbReference type="Gene3D" id="3.40.50.450">
    <property type="match status" value="1"/>
</dbReference>
<feature type="compositionally biased region" description="Basic and acidic residues" evidence="2">
    <location>
        <begin position="62"/>
        <end position="76"/>
    </location>
</feature>
<dbReference type="Pfam" id="PF17782">
    <property type="entry name" value="WHD_DprA"/>
    <property type="match status" value="1"/>
</dbReference>
<dbReference type="InterPro" id="IPR036388">
    <property type="entry name" value="WH-like_DNA-bd_sf"/>
</dbReference>
<dbReference type="PANTHER" id="PTHR43022">
    <property type="entry name" value="PROTEIN SMF"/>
    <property type="match status" value="1"/>
</dbReference>
<comment type="similarity">
    <text evidence="1">Belongs to the DprA/Smf family.</text>
</comment>
<reference evidence="5 6" key="1">
    <citation type="submission" date="2016-10" db="EMBL/GenBank/DDBJ databases">
        <authorList>
            <person name="Varghese N."/>
            <person name="Submissions S."/>
        </authorList>
    </citation>
    <scope>NUCLEOTIDE SEQUENCE [LARGE SCALE GENOMIC DNA]</scope>
    <source>
        <strain evidence="5 6">GMCC 1.11211</strain>
    </source>
</reference>
<sequence>MKLFGLDESRVRALTAGVRGGMPAAGDGPQTCDGTAAAGQNLVPISSAKTPGLAGSAGVADSTDRAVGADRADGADRSGTTNGAAMEIETAMVAEVFARAAWSGIAEPGDGMAGVLVASLGASVALTAILEAWSPVRLGALVRDALSGDTTVGPSVLFAVSPSIDFSEADADTSAELEAALDQGLQRWRPRLNSTEVIRSLQQAARVEARLLLATDSLWPAALNDLEKHAPLALWWRGGPGALAALPNSIALVGARAATGYGEHIAMEASAGLVDRGFAIVSGAAYGIDGMAHRAALASDGLTVAFLAGGVDRFYPSGHDSLLTRIVASGAVVSELPCGAAPTKWRFLQRNRLIAASSAATVVLEAGWRSGSLNTAGHASALGRPLGAVPGPITSPTSAGCHRLIREFAAVCVTNPTEMAELVGDRSIQVPLANFHLEAGPNTDAGPGPIPRTSDQVRVFDALSGRSPRTVADLSRRAGLSSAAVRGALGGLDLDGAAQEREAGWVRRA</sequence>
<evidence type="ECO:0000256" key="1">
    <source>
        <dbReference type="ARBA" id="ARBA00006525"/>
    </source>
</evidence>
<evidence type="ECO:0000313" key="5">
    <source>
        <dbReference type="EMBL" id="SFH47322.1"/>
    </source>
</evidence>
<dbReference type="Gene3D" id="1.10.10.10">
    <property type="entry name" value="Winged helix-like DNA-binding domain superfamily/Winged helix DNA-binding domain"/>
    <property type="match status" value="1"/>
</dbReference>
<dbReference type="InterPro" id="IPR041614">
    <property type="entry name" value="DprA_WH"/>
</dbReference>
<proteinExistence type="inferred from homology"/>
<keyword evidence="6" id="KW-1185">Reference proteome</keyword>
<name>A0ABY1ECW2_9MICO</name>
<dbReference type="Proteomes" id="UP000199681">
    <property type="component" value="Unassembled WGS sequence"/>
</dbReference>
<dbReference type="SUPFAM" id="SSF102405">
    <property type="entry name" value="MCP/YpsA-like"/>
    <property type="match status" value="1"/>
</dbReference>
<evidence type="ECO:0000256" key="2">
    <source>
        <dbReference type="SAM" id="MobiDB-lite"/>
    </source>
</evidence>
<comment type="caution">
    <text evidence="5">The sequence shown here is derived from an EMBL/GenBank/DDBJ whole genome shotgun (WGS) entry which is preliminary data.</text>
</comment>
<dbReference type="PANTHER" id="PTHR43022:SF1">
    <property type="entry name" value="PROTEIN SMF"/>
    <property type="match status" value="1"/>
</dbReference>
<dbReference type="NCBIfam" id="TIGR00732">
    <property type="entry name" value="dprA"/>
    <property type="match status" value="1"/>
</dbReference>
<dbReference type="Pfam" id="PF02481">
    <property type="entry name" value="DNA_processg_A"/>
    <property type="match status" value="1"/>
</dbReference>
<organism evidence="5 6">
    <name type="scientific">Cryobacterium levicorallinum</name>
    <dbReference type="NCBI Taxonomy" id="995038"/>
    <lineage>
        <taxon>Bacteria</taxon>
        <taxon>Bacillati</taxon>
        <taxon>Actinomycetota</taxon>
        <taxon>Actinomycetes</taxon>
        <taxon>Micrococcales</taxon>
        <taxon>Microbacteriaceae</taxon>
        <taxon>Cryobacterium</taxon>
    </lineage>
</organism>
<feature type="domain" description="Smf/DprA SLOG" evidence="3">
    <location>
        <begin position="211"/>
        <end position="422"/>
    </location>
</feature>
<evidence type="ECO:0000313" key="6">
    <source>
        <dbReference type="Proteomes" id="UP000199681"/>
    </source>
</evidence>